<comment type="caution">
    <text evidence="1">The sequence shown here is derived from an EMBL/GenBank/DDBJ whole genome shotgun (WGS) entry which is preliminary data.</text>
</comment>
<name>A0A4Q8L9L3_9GAMM</name>
<evidence type="ECO:0000313" key="3">
    <source>
        <dbReference type="Proteomes" id="UP000291286"/>
    </source>
</evidence>
<reference evidence="3 4" key="1">
    <citation type="submission" date="2019-02" db="EMBL/GenBank/DDBJ databases">
        <title>WGS of Pseudoxanthomonas species novum from clinical isolates.</title>
        <authorList>
            <person name="Bernier A.-M."/>
            <person name="Bernard K."/>
            <person name="Vachon A."/>
        </authorList>
    </citation>
    <scope>NUCLEOTIDE SEQUENCE [LARGE SCALE GENOMIC DNA]</scope>
    <source>
        <strain evidence="2 4">NML140781</strain>
        <strain evidence="1 3">NML171202</strain>
    </source>
</reference>
<sequence>MNQLAHCVLHYARSLWETQQLLPPGDAADRHAAAHARTNLHLASLAGSVAALTEAQRVDLARAALRGWPLHVAGTVEDAPDPVRLALMAGRAPTPLHALPDGLTPCIDASLAAIALRSLRYALELTALLPDPTRQPLPDDASPLLLSAAAAVDEQQAVLWDTIEKVGADEAAQLADAARAMFDSAAPGSQDAELLAYFASGMFGQRTCAHR</sequence>
<accession>A0A4Q8L9L3</accession>
<dbReference type="Proteomes" id="UP000292087">
    <property type="component" value="Unassembled WGS sequence"/>
</dbReference>
<dbReference type="RefSeq" id="WP_130521040.1">
    <property type="nucleotide sequence ID" value="NZ_SHLZ01000003.1"/>
</dbReference>
<evidence type="ECO:0000313" key="4">
    <source>
        <dbReference type="Proteomes" id="UP000292087"/>
    </source>
</evidence>
<dbReference type="AlphaFoldDB" id="A0A4Q8L9L3"/>
<evidence type="ECO:0000313" key="2">
    <source>
        <dbReference type="EMBL" id="TAA38180.1"/>
    </source>
</evidence>
<dbReference type="EMBL" id="SHMB01000009">
    <property type="protein sequence ID" value="TAA25231.1"/>
    <property type="molecule type" value="Genomic_DNA"/>
</dbReference>
<evidence type="ECO:0000313" key="1">
    <source>
        <dbReference type="EMBL" id="TAA25231.1"/>
    </source>
</evidence>
<gene>
    <name evidence="2" type="ORF">EA656_05985</name>
    <name evidence="1" type="ORF">EA661_17265</name>
</gene>
<protein>
    <submittedName>
        <fullName evidence="1">Uncharacterized protein</fullName>
    </submittedName>
</protein>
<proteinExistence type="predicted"/>
<organism evidence="1 3">
    <name type="scientific">Pseudoxanthomonas winnipegensis</name>
    <dbReference type="NCBI Taxonomy" id="2480810"/>
    <lineage>
        <taxon>Bacteria</taxon>
        <taxon>Pseudomonadati</taxon>
        <taxon>Pseudomonadota</taxon>
        <taxon>Gammaproteobacteria</taxon>
        <taxon>Lysobacterales</taxon>
        <taxon>Lysobacteraceae</taxon>
        <taxon>Pseudoxanthomonas</taxon>
    </lineage>
</organism>
<dbReference type="Proteomes" id="UP000291286">
    <property type="component" value="Unassembled WGS sequence"/>
</dbReference>
<dbReference type="EMBL" id="SHMF01000001">
    <property type="protein sequence ID" value="TAA38180.1"/>
    <property type="molecule type" value="Genomic_DNA"/>
</dbReference>
<accession>A0A4Q8M1I1</accession>